<feature type="compositionally biased region" description="Basic residues" evidence="1">
    <location>
        <begin position="339"/>
        <end position="348"/>
    </location>
</feature>
<protein>
    <submittedName>
        <fullName evidence="2">Uncharacterized protein</fullName>
    </submittedName>
</protein>
<name>A0A0D2FA17_9EURO</name>
<feature type="region of interest" description="Disordered" evidence="1">
    <location>
        <begin position="315"/>
        <end position="383"/>
    </location>
</feature>
<feature type="region of interest" description="Disordered" evidence="1">
    <location>
        <begin position="151"/>
        <end position="170"/>
    </location>
</feature>
<evidence type="ECO:0000313" key="3">
    <source>
        <dbReference type="Proteomes" id="UP000054266"/>
    </source>
</evidence>
<reference evidence="2 3" key="1">
    <citation type="submission" date="2015-01" db="EMBL/GenBank/DDBJ databases">
        <title>The Genome Sequence of Capronia semiimmersa CBS27337.</title>
        <authorList>
            <consortium name="The Broad Institute Genomics Platform"/>
            <person name="Cuomo C."/>
            <person name="de Hoog S."/>
            <person name="Gorbushina A."/>
            <person name="Stielow B."/>
            <person name="Teixiera M."/>
            <person name="Abouelleil A."/>
            <person name="Chapman S.B."/>
            <person name="Priest M."/>
            <person name="Young S.K."/>
            <person name="Wortman J."/>
            <person name="Nusbaum C."/>
            <person name="Birren B."/>
        </authorList>
    </citation>
    <scope>NUCLEOTIDE SEQUENCE [LARGE SCALE GENOMIC DNA]</scope>
    <source>
        <strain evidence="2 3">CBS 27337</strain>
    </source>
</reference>
<keyword evidence="3" id="KW-1185">Reference proteome</keyword>
<accession>A0A0D2FA17</accession>
<dbReference type="AlphaFoldDB" id="A0A0D2FA17"/>
<proteinExistence type="predicted"/>
<evidence type="ECO:0000256" key="1">
    <source>
        <dbReference type="SAM" id="MobiDB-lite"/>
    </source>
</evidence>
<feature type="compositionally biased region" description="Polar residues" evidence="1">
    <location>
        <begin position="360"/>
        <end position="369"/>
    </location>
</feature>
<dbReference type="STRING" id="5601.A0A0D2FA17"/>
<dbReference type="Proteomes" id="UP000054266">
    <property type="component" value="Unassembled WGS sequence"/>
</dbReference>
<gene>
    <name evidence="2" type="ORF">PV04_07168</name>
</gene>
<feature type="region of interest" description="Disordered" evidence="1">
    <location>
        <begin position="542"/>
        <end position="567"/>
    </location>
</feature>
<evidence type="ECO:0000313" key="2">
    <source>
        <dbReference type="EMBL" id="KIW64863.1"/>
    </source>
</evidence>
<feature type="region of interest" description="Disordered" evidence="1">
    <location>
        <begin position="1"/>
        <end position="35"/>
    </location>
</feature>
<feature type="compositionally biased region" description="Polar residues" evidence="1">
    <location>
        <begin position="17"/>
        <end position="29"/>
    </location>
</feature>
<dbReference type="EMBL" id="KN846960">
    <property type="protein sequence ID" value="KIW64863.1"/>
    <property type="molecule type" value="Genomic_DNA"/>
</dbReference>
<sequence length="604" mass="66527">MAAPLRSSPLSSPPLTQPVSREASASQEGKQYRPTRELPFELAQHVQTYLEEGLFTQAFDTLLSVAGNNVSSANVSAPVPIPPVSHLALAATLAVHPSTTTRTNDREKWNQANSALRLLRLTYSLVGPVNAHFATAFSFRKFDVRFSRRTDAGASDDDENAGSEKPLGEEDLNTTYARSNSLWARAEDFWQLVGWAFNCACLPGIYASRWIHYRLLLEFLVDALEIDWRIRTNGENPSPEESLLWQYIELATGGHARERRIIRAVFSDGGARAVAEFREIFAYELKEPKQEDGTAKKLEKQDHVNIDQDVYGDYLGQEDDDVSDGALDNGDAMSTRSGRPTKRLRTGTRTRTPSSKRVTPRSSNGSLRSAYTDGDGDTSSSAAPTLGDHSCVILRLRLLRLLTWVSAHETLTATSPTTFPDLQDLFILFVEFIRPLPLPVFARIVLPSPSHPFDATTLTSLCEAILQRTLEHSAPSRRSMVLLSQIKLEEEYLPFAASKNSVDANARVSILLESLTRTLASVGALKKTPRLLASVAEGAERRANNVADRAGQKGAKKEKGKKRQGEEAVAWDWLVESGARISKLAEGLDGQGETARARRGVSRG</sequence>
<feature type="compositionally biased region" description="Low complexity" evidence="1">
    <location>
        <begin position="1"/>
        <end position="10"/>
    </location>
</feature>
<organism evidence="2 3">
    <name type="scientific">Phialophora macrospora</name>
    <dbReference type="NCBI Taxonomy" id="1851006"/>
    <lineage>
        <taxon>Eukaryota</taxon>
        <taxon>Fungi</taxon>
        <taxon>Dikarya</taxon>
        <taxon>Ascomycota</taxon>
        <taxon>Pezizomycotina</taxon>
        <taxon>Eurotiomycetes</taxon>
        <taxon>Chaetothyriomycetidae</taxon>
        <taxon>Chaetothyriales</taxon>
        <taxon>Herpotrichiellaceae</taxon>
        <taxon>Phialophora</taxon>
    </lineage>
</organism>
<dbReference type="HOGENOM" id="CLU_014331_1_0_1"/>